<dbReference type="EMBL" id="FNIT01000008">
    <property type="protein sequence ID" value="SDO58694.1"/>
    <property type="molecule type" value="Genomic_DNA"/>
</dbReference>
<dbReference type="CDD" id="cd06421">
    <property type="entry name" value="CESA_CelA_like"/>
    <property type="match status" value="1"/>
</dbReference>
<dbReference type="InterPro" id="IPR050321">
    <property type="entry name" value="Glycosyltr_2/OpgH_subfam"/>
</dbReference>
<keyword evidence="7" id="KW-0973">c-di-GMP</keyword>
<keyword evidence="2 7" id="KW-0328">Glycosyltransferase</keyword>
<comment type="catalytic activity">
    <reaction evidence="7">
        <text>[(1-&gt;4)-beta-D-glucosyl](n) + UDP-alpha-D-glucose = [(1-&gt;4)-beta-D-glucosyl](n+1) + UDP + H(+)</text>
        <dbReference type="Rhea" id="RHEA:19929"/>
        <dbReference type="Rhea" id="RHEA-COMP:10033"/>
        <dbReference type="Rhea" id="RHEA-COMP:10034"/>
        <dbReference type="ChEBI" id="CHEBI:15378"/>
        <dbReference type="ChEBI" id="CHEBI:18246"/>
        <dbReference type="ChEBI" id="CHEBI:58223"/>
        <dbReference type="ChEBI" id="CHEBI:58885"/>
        <dbReference type="EC" id="2.4.1.12"/>
    </reaction>
</comment>
<dbReference type="GO" id="GO:0005886">
    <property type="term" value="C:plasma membrane"/>
    <property type="evidence" value="ECO:0007669"/>
    <property type="project" value="UniProtKB-SubCell"/>
</dbReference>
<dbReference type="UniPathway" id="UPA00694"/>
<dbReference type="STRING" id="1166073.SAMN05192530_108118"/>
<dbReference type="PANTHER" id="PTHR43867">
    <property type="entry name" value="CELLULOSE SYNTHASE CATALYTIC SUBUNIT A [UDP-FORMING]"/>
    <property type="match status" value="1"/>
</dbReference>
<dbReference type="Gene3D" id="3.90.550.10">
    <property type="entry name" value="Spore Coat Polysaccharide Biosynthesis Protein SpsA, Chain A"/>
    <property type="match status" value="1"/>
</dbReference>
<evidence type="ECO:0000256" key="7">
    <source>
        <dbReference type="RuleBase" id="RU365020"/>
    </source>
</evidence>
<feature type="transmembrane region" description="Helical" evidence="7">
    <location>
        <begin position="436"/>
        <end position="454"/>
    </location>
</feature>
<organism evidence="8 9">
    <name type="scientific">Aureimonas jatrophae</name>
    <dbReference type="NCBI Taxonomy" id="1166073"/>
    <lineage>
        <taxon>Bacteria</taxon>
        <taxon>Pseudomonadati</taxon>
        <taxon>Pseudomonadota</taxon>
        <taxon>Alphaproteobacteria</taxon>
        <taxon>Hyphomicrobiales</taxon>
        <taxon>Aurantimonadaceae</taxon>
        <taxon>Aureimonas</taxon>
    </lineage>
</organism>
<dbReference type="PANTHER" id="PTHR43867:SF2">
    <property type="entry name" value="CELLULOSE SYNTHASE CATALYTIC SUBUNIT A [UDP-FORMING]"/>
    <property type="match status" value="1"/>
</dbReference>
<dbReference type="NCBIfam" id="TIGR03030">
    <property type="entry name" value="CelA"/>
    <property type="match status" value="1"/>
</dbReference>
<accession>A0A1H0KRS6</accession>
<keyword evidence="4 7" id="KW-0812">Transmembrane</keyword>
<dbReference type="GO" id="GO:0016760">
    <property type="term" value="F:cellulose synthase (UDP-forming) activity"/>
    <property type="evidence" value="ECO:0007669"/>
    <property type="project" value="UniProtKB-EC"/>
</dbReference>
<keyword evidence="7" id="KW-0135">Cellulose biosynthesis</keyword>
<dbReference type="SUPFAM" id="SSF141371">
    <property type="entry name" value="PilZ domain-like"/>
    <property type="match status" value="1"/>
</dbReference>
<feature type="transmembrane region" description="Helical" evidence="7">
    <location>
        <begin position="404"/>
        <end position="424"/>
    </location>
</feature>
<dbReference type="Gene3D" id="2.40.10.220">
    <property type="entry name" value="predicted glycosyltransferase like domains"/>
    <property type="match status" value="1"/>
</dbReference>
<keyword evidence="9" id="KW-1185">Reference proteome</keyword>
<dbReference type="GO" id="GO:0030244">
    <property type="term" value="P:cellulose biosynthetic process"/>
    <property type="evidence" value="ECO:0007669"/>
    <property type="project" value="UniProtKB-KW"/>
</dbReference>
<dbReference type="Proteomes" id="UP000198793">
    <property type="component" value="Unassembled WGS sequence"/>
</dbReference>
<evidence type="ECO:0000256" key="5">
    <source>
        <dbReference type="ARBA" id="ARBA00022989"/>
    </source>
</evidence>
<comment type="pathway">
    <text evidence="7">Glycan metabolism; bacterial cellulose biosynthesis.</text>
</comment>
<feature type="transmembrane region" description="Helical" evidence="7">
    <location>
        <begin position="54"/>
        <end position="71"/>
    </location>
</feature>
<feature type="transmembrane region" description="Helical" evidence="7">
    <location>
        <begin position="539"/>
        <end position="562"/>
    </location>
</feature>
<evidence type="ECO:0000256" key="6">
    <source>
        <dbReference type="ARBA" id="ARBA00023136"/>
    </source>
</evidence>
<proteinExistence type="predicted"/>
<name>A0A1H0KRS6_9HYPH</name>
<keyword evidence="6 7" id="KW-0472">Membrane</keyword>
<dbReference type="SUPFAM" id="SSF53448">
    <property type="entry name" value="Nucleotide-diphospho-sugar transferases"/>
    <property type="match status" value="1"/>
</dbReference>
<keyword evidence="7" id="KW-1003">Cell membrane</keyword>
<dbReference type="AlphaFoldDB" id="A0A1H0KRS6"/>
<feature type="transmembrane region" description="Helical" evidence="7">
    <location>
        <begin position="505"/>
        <end position="527"/>
    </location>
</feature>
<sequence>MRTMVLAVLWLCAAMAGLFLISQPVGVDAQLTVAVTAILGAAAIYLLRLRGPWRAVFLAISTLVVLRYAYWRTTSTLPSPDDLANFIPAVVLYLAEMYYIVLLAMNLFVVSDPLERGAAPQADDEQLPRVDVFVPSYNESANILALTLSSAKALDYPADKLRVFLLDDGGTEEKRNARDPAKAAEAWRRHEELQALCGQLDVTYVTRARNVHAKAGNLNAGLAASDGDLIVVFDADHAPAREFLRQTVGYMVRDPKVFLVQTPHFFSNPDPIEKNLSTFERMPSENEMFYGTIQKGLDKWNAAFFCGSAAVLRRAALMQVGGFSGITITEDCETALDLHSKGWKSVYVDRPMVTGLQPETLASFIGQRSRWCRGMLQILLMKNAGLMPGLSWPQRICYLSSGLIWFFPIMRMVFLAAPLLFIFFDLKIYDVSTQEFVAYTLTYLAVSSLIRNYLYGSVRWPWMSELYEYVQSVYLFRAIISVLLNPRRPTFNVTAKGDTLAEDRLSEIAWPYFAIFAVLLGAAGYSVYRYQTEPEIGGILLVVAGWNLLNLVIAAAALGVVTEKRERRTTPRIVTNRAAELVLDGTSFPVAVTDISTGGAKVQPMGALRVVAPDTAAELLVSRSDGTPLGLLPVTIRSQGEEKGLPVLGLGYRADYAHYPLIAELMLADMTPLREQRARRQHRRALWLASANVLTWVLRYPMGAFRHLVFDRTAAAPPSPQEVQALQPAAILRPSAQPVQP</sequence>
<keyword evidence="5 7" id="KW-1133">Transmembrane helix</keyword>
<protein>
    <recommendedName>
        <fullName evidence="7">Cellulose synthase catalytic subunit [UDP-forming]</fullName>
        <ecNumber evidence="7">2.4.1.12</ecNumber>
    </recommendedName>
</protein>
<evidence type="ECO:0000256" key="2">
    <source>
        <dbReference type="ARBA" id="ARBA00022676"/>
    </source>
</evidence>
<evidence type="ECO:0000256" key="4">
    <source>
        <dbReference type="ARBA" id="ARBA00022692"/>
    </source>
</evidence>
<keyword evidence="7" id="KW-0997">Cell inner membrane</keyword>
<feature type="transmembrane region" description="Helical" evidence="7">
    <location>
        <begin position="83"/>
        <end position="109"/>
    </location>
</feature>
<evidence type="ECO:0000256" key="3">
    <source>
        <dbReference type="ARBA" id="ARBA00022679"/>
    </source>
</evidence>
<dbReference type="GO" id="GO:0006011">
    <property type="term" value="P:UDP-alpha-D-glucose metabolic process"/>
    <property type="evidence" value="ECO:0007669"/>
    <property type="project" value="InterPro"/>
</dbReference>
<dbReference type="InterPro" id="IPR003919">
    <property type="entry name" value="Cell_synth_A"/>
</dbReference>
<evidence type="ECO:0000313" key="8">
    <source>
        <dbReference type="EMBL" id="SDO58694.1"/>
    </source>
</evidence>
<gene>
    <name evidence="8" type="ORF">SAMN05192530_108118</name>
</gene>
<comment type="function">
    <text evidence="7">Catalytic subunit of cellulose synthase. It polymerizes uridine 5'-diphosphate glucose to cellulose.</text>
</comment>
<comment type="subcellular location">
    <subcellularLocation>
        <location evidence="7">Cell inner membrane</location>
    </subcellularLocation>
    <subcellularLocation>
        <location evidence="1">Membrane</location>
        <topology evidence="1">Multi-pass membrane protein</topology>
    </subcellularLocation>
</comment>
<comment type="cofactor">
    <cofactor evidence="7">
        <name>Mg(2+)</name>
        <dbReference type="ChEBI" id="CHEBI:18420"/>
    </cofactor>
</comment>
<dbReference type="PRINTS" id="PR01439">
    <property type="entry name" value="CELLSNTHASEA"/>
</dbReference>
<dbReference type="Pfam" id="PF13641">
    <property type="entry name" value="Glyco_tranf_2_3"/>
    <property type="match status" value="1"/>
</dbReference>
<dbReference type="EC" id="2.4.1.12" evidence="7"/>
<evidence type="ECO:0000313" key="9">
    <source>
        <dbReference type="Proteomes" id="UP000198793"/>
    </source>
</evidence>
<reference evidence="8 9" key="1">
    <citation type="submission" date="2016-10" db="EMBL/GenBank/DDBJ databases">
        <authorList>
            <person name="de Groot N.N."/>
        </authorList>
    </citation>
    <scope>NUCLEOTIDE SEQUENCE [LARGE SCALE GENOMIC DNA]</scope>
    <source>
        <strain evidence="9">L7-484,KACC 16230,DSM 25025</strain>
    </source>
</reference>
<keyword evidence="3 7" id="KW-0808">Transferase</keyword>
<dbReference type="OrthoDB" id="9806824at2"/>
<dbReference type="RefSeq" id="WP_090675598.1">
    <property type="nucleotide sequence ID" value="NZ_FNIT01000008.1"/>
</dbReference>
<dbReference type="InterPro" id="IPR029044">
    <property type="entry name" value="Nucleotide-diphossugar_trans"/>
</dbReference>
<feature type="transmembrane region" description="Helical" evidence="7">
    <location>
        <begin position="30"/>
        <end position="47"/>
    </location>
</feature>
<dbReference type="GO" id="GO:0035438">
    <property type="term" value="F:cyclic-di-GMP binding"/>
    <property type="evidence" value="ECO:0007669"/>
    <property type="project" value="InterPro"/>
</dbReference>
<evidence type="ECO:0000256" key="1">
    <source>
        <dbReference type="ARBA" id="ARBA00004141"/>
    </source>
</evidence>